<dbReference type="eggNOG" id="KOG1485">
    <property type="taxonomic scope" value="Eukaryota"/>
</dbReference>
<proteinExistence type="predicted"/>
<keyword evidence="7" id="KW-1185">Reference proteome</keyword>
<dbReference type="STRING" id="81972.D7MAY1"/>
<organism evidence="7">
    <name type="scientific">Arabidopsis lyrata subsp. lyrata</name>
    <name type="common">Lyre-leaved rock-cress</name>
    <dbReference type="NCBI Taxonomy" id="81972"/>
    <lineage>
        <taxon>Eukaryota</taxon>
        <taxon>Viridiplantae</taxon>
        <taxon>Streptophyta</taxon>
        <taxon>Embryophyta</taxon>
        <taxon>Tracheophyta</taxon>
        <taxon>Spermatophyta</taxon>
        <taxon>Magnoliopsida</taxon>
        <taxon>eudicotyledons</taxon>
        <taxon>Gunneridae</taxon>
        <taxon>Pentapetalae</taxon>
        <taxon>rosids</taxon>
        <taxon>malvids</taxon>
        <taxon>Brassicales</taxon>
        <taxon>Brassicaceae</taxon>
        <taxon>Camelineae</taxon>
        <taxon>Arabidopsis</taxon>
    </lineage>
</organism>
<dbReference type="HOGENOM" id="CLU_2136922_0_0_1"/>
<dbReference type="Gramene" id="scaffold_703058.1">
    <property type="protein sequence ID" value="scaffold_703058.1"/>
    <property type="gene ID" value="scaffold_703058.1"/>
</dbReference>
<protein>
    <submittedName>
        <fullName evidence="6">Uncharacterized protein</fullName>
    </submittedName>
</protein>
<dbReference type="Proteomes" id="UP000008694">
    <property type="component" value="Unassembled WGS sequence"/>
</dbReference>
<dbReference type="SUPFAM" id="SSF161111">
    <property type="entry name" value="Cation efflux protein transmembrane domain-like"/>
    <property type="match status" value="1"/>
</dbReference>
<dbReference type="GO" id="GO:0008324">
    <property type="term" value="F:monoatomic cation transmembrane transporter activity"/>
    <property type="evidence" value="ECO:0007669"/>
    <property type="project" value="TreeGrafter"/>
</dbReference>
<dbReference type="InterPro" id="IPR027469">
    <property type="entry name" value="Cation_efflux_TMD_sf"/>
</dbReference>
<name>D7MAY1_ARALL</name>
<dbReference type="PANTHER" id="PTHR43840:SF35">
    <property type="entry name" value="METAL TOLERANCE PROTEIN 10"/>
    <property type="match status" value="1"/>
</dbReference>
<sequence>MVLFMANVYDSMESRSMAVIASNLDSLVDLLSGFIVWFTSNEMRKPNRFLRQNRPKPVTLSIRKTPDATFDMRTFLSPRPWQLSAKLLPMEFWVVKRQWASTRIHAACFSLYS</sequence>
<dbReference type="PANTHER" id="PTHR43840">
    <property type="entry name" value="MITOCHONDRIAL METAL TRANSPORTER 1-RELATED"/>
    <property type="match status" value="1"/>
</dbReference>
<dbReference type="InterPro" id="IPR050291">
    <property type="entry name" value="CDF_Transporter"/>
</dbReference>
<evidence type="ECO:0000313" key="6">
    <source>
        <dbReference type="EMBL" id="EFH44486.1"/>
    </source>
</evidence>
<accession>D7MAY1</accession>
<reference evidence="7" key="1">
    <citation type="journal article" date="2011" name="Nat. Genet.">
        <title>The Arabidopsis lyrata genome sequence and the basis of rapid genome size change.</title>
        <authorList>
            <person name="Hu T.T."/>
            <person name="Pattyn P."/>
            <person name="Bakker E.G."/>
            <person name="Cao J."/>
            <person name="Cheng J.-F."/>
            <person name="Clark R.M."/>
            <person name="Fahlgren N."/>
            <person name="Fawcett J.A."/>
            <person name="Grimwood J."/>
            <person name="Gundlach H."/>
            <person name="Haberer G."/>
            <person name="Hollister J.D."/>
            <person name="Ossowski S."/>
            <person name="Ottilar R.P."/>
            <person name="Salamov A.A."/>
            <person name="Schneeberger K."/>
            <person name="Spannagl M."/>
            <person name="Wang X."/>
            <person name="Yang L."/>
            <person name="Nasrallah M.E."/>
            <person name="Bergelson J."/>
            <person name="Carrington J.C."/>
            <person name="Gaut B.S."/>
            <person name="Schmutz J."/>
            <person name="Mayer K.F.X."/>
            <person name="Van de Peer Y."/>
            <person name="Grigoriev I.V."/>
            <person name="Nordborg M."/>
            <person name="Weigel D."/>
            <person name="Guo Y.-L."/>
        </authorList>
    </citation>
    <scope>NUCLEOTIDE SEQUENCE [LARGE SCALE GENOMIC DNA]</scope>
    <source>
        <strain evidence="7">cv. MN47</strain>
    </source>
</reference>
<evidence type="ECO:0000256" key="1">
    <source>
        <dbReference type="ARBA" id="ARBA00004141"/>
    </source>
</evidence>
<evidence type="ECO:0000313" key="7">
    <source>
        <dbReference type="Proteomes" id="UP000008694"/>
    </source>
</evidence>
<evidence type="ECO:0000256" key="2">
    <source>
        <dbReference type="ARBA" id="ARBA00022448"/>
    </source>
</evidence>
<evidence type="ECO:0000256" key="5">
    <source>
        <dbReference type="ARBA" id="ARBA00023136"/>
    </source>
</evidence>
<comment type="subcellular location">
    <subcellularLocation>
        <location evidence="1">Membrane</location>
        <topology evidence="1">Multi-pass membrane protein</topology>
    </subcellularLocation>
</comment>
<keyword evidence="5" id="KW-0472">Membrane</keyword>
<dbReference type="AlphaFoldDB" id="D7MAY1"/>
<dbReference type="EMBL" id="GL348719">
    <property type="protein sequence ID" value="EFH44486.1"/>
    <property type="molecule type" value="Genomic_DNA"/>
</dbReference>
<gene>
    <name evidence="6" type="ORF">ARALYDRAFT_915316</name>
</gene>
<keyword evidence="3" id="KW-0812">Transmembrane</keyword>
<evidence type="ECO:0000256" key="4">
    <source>
        <dbReference type="ARBA" id="ARBA00022989"/>
    </source>
</evidence>
<keyword evidence="2" id="KW-0813">Transport</keyword>
<dbReference type="GO" id="GO:0016020">
    <property type="term" value="C:membrane"/>
    <property type="evidence" value="ECO:0007669"/>
    <property type="project" value="UniProtKB-SubCell"/>
</dbReference>
<evidence type="ECO:0000256" key="3">
    <source>
        <dbReference type="ARBA" id="ARBA00022692"/>
    </source>
</evidence>
<keyword evidence="4" id="KW-1133">Transmembrane helix</keyword>